<evidence type="ECO:0000313" key="2">
    <source>
        <dbReference type="Proteomes" id="UP000677457"/>
    </source>
</evidence>
<dbReference type="Proteomes" id="UP000677457">
    <property type="component" value="Unassembled WGS sequence"/>
</dbReference>
<gene>
    <name evidence="1" type="ORF">Sar04_31790</name>
</gene>
<proteinExistence type="predicted"/>
<name>A0ABQ4JWG3_SALAC</name>
<protein>
    <submittedName>
        <fullName evidence="1">Uncharacterized protein</fullName>
    </submittedName>
</protein>
<organism evidence="1 2">
    <name type="scientific">Salinispora arenicola</name>
    <dbReference type="NCBI Taxonomy" id="168697"/>
    <lineage>
        <taxon>Bacteria</taxon>
        <taxon>Bacillati</taxon>
        <taxon>Actinomycetota</taxon>
        <taxon>Actinomycetes</taxon>
        <taxon>Micromonosporales</taxon>
        <taxon>Micromonosporaceae</taxon>
        <taxon>Salinispora</taxon>
    </lineage>
</organism>
<keyword evidence="2" id="KW-1185">Reference proteome</keyword>
<evidence type="ECO:0000313" key="1">
    <source>
        <dbReference type="EMBL" id="GIM86443.1"/>
    </source>
</evidence>
<dbReference type="EMBL" id="BOQM01000024">
    <property type="protein sequence ID" value="GIM86443.1"/>
    <property type="molecule type" value="Genomic_DNA"/>
</dbReference>
<reference evidence="1 2" key="1">
    <citation type="submission" date="2021-03" db="EMBL/GenBank/DDBJ databases">
        <title>Whole genome shotgun sequence of Salinispora arenicola NBRC 105043.</title>
        <authorList>
            <person name="Komaki H."/>
            <person name="Tamura T."/>
        </authorList>
    </citation>
    <scope>NUCLEOTIDE SEQUENCE [LARGE SCALE GENOMIC DNA]</scope>
    <source>
        <strain evidence="1 2">NBRC 105043</strain>
    </source>
</reference>
<sequence>MSESGRPGLLRCSFDTPYPRFSVAWVAVIDRPSGVTRSTEDRLVTFPPPSVARARHCDRGLDVTGVGPRLKHLMPSGTADGQNRKSYRNVHILKDTPTTFPPLGEVSAWRSVAKGST</sequence>
<comment type="caution">
    <text evidence="1">The sequence shown here is derived from an EMBL/GenBank/DDBJ whole genome shotgun (WGS) entry which is preliminary data.</text>
</comment>
<accession>A0ABQ4JWG3</accession>